<evidence type="ECO:0000313" key="13">
    <source>
        <dbReference type="Proteomes" id="UP000199584"/>
    </source>
</evidence>
<organism evidence="12 13">
    <name type="scientific">Desulfoscipio geothermicus DSM 3669</name>
    <dbReference type="NCBI Taxonomy" id="1121426"/>
    <lineage>
        <taxon>Bacteria</taxon>
        <taxon>Bacillati</taxon>
        <taxon>Bacillota</taxon>
        <taxon>Clostridia</taxon>
        <taxon>Eubacteriales</taxon>
        <taxon>Desulfallaceae</taxon>
        <taxon>Desulfoscipio</taxon>
    </lineage>
</organism>
<dbReference type="EC" id="3.1.3.3" evidence="4"/>
<keyword evidence="7" id="KW-0378">Hydrolase</keyword>
<keyword evidence="5" id="KW-0028">Amino-acid biosynthesis</keyword>
<keyword evidence="6" id="KW-0479">Metal-binding</keyword>
<dbReference type="GO" id="GO:0000287">
    <property type="term" value="F:magnesium ion binding"/>
    <property type="evidence" value="ECO:0007669"/>
    <property type="project" value="TreeGrafter"/>
</dbReference>
<evidence type="ECO:0000256" key="2">
    <source>
        <dbReference type="ARBA" id="ARBA00005135"/>
    </source>
</evidence>
<comment type="catalytic activity">
    <reaction evidence="11">
        <text>O-phospho-D-serine + H2O = D-serine + phosphate</text>
        <dbReference type="Rhea" id="RHEA:24873"/>
        <dbReference type="ChEBI" id="CHEBI:15377"/>
        <dbReference type="ChEBI" id="CHEBI:35247"/>
        <dbReference type="ChEBI" id="CHEBI:43474"/>
        <dbReference type="ChEBI" id="CHEBI:58680"/>
        <dbReference type="EC" id="3.1.3.3"/>
    </reaction>
</comment>
<dbReference type="RefSeq" id="WP_092482255.1">
    <property type="nucleotide sequence ID" value="NZ_FOYM01000005.1"/>
</dbReference>
<dbReference type="OrthoDB" id="9794212at2"/>
<dbReference type="InterPro" id="IPR023214">
    <property type="entry name" value="HAD_sf"/>
</dbReference>
<accession>A0A1I6D4G6</accession>
<dbReference type="AlphaFoldDB" id="A0A1I6D4G6"/>
<evidence type="ECO:0000256" key="4">
    <source>
        <dbReference type="ARBA" id="ARBA00012640"/>
    </source>
</evidence>
<reference evidence="13" key="1">
    <citation type="submission" date="2016-10" db="EMBL/GenBank/DDBJ databases">
        <authorList>
            <person name="Varghese N."/>
            <person name="Submissions S."/>
        </authorList>
    </citation>
    <scope>NUCLEOTIDE SEQUENCE [LARGE SCALE GENOMIC DNA]</scope>
    <source>
        <strain evidence="13">DSM 3669</strain>
    </source>
</reference>
<evidence type="ECO:0000256" key="9">
    <source>
        <dbReference type="ARBA" id="ARBA00023299"/>
    </source>
</evidence>
<dbReference type="STRING" id="39060.SAMN05660706_10579"/>
<evidence type="ECO:0000256" key="6">
    <source>
        <dbReference type="ARBA" id="ARBA00022723"/>
    </source>
</evidence>
<evidence type="ECO:0000256" key="1">
    <source>
        <dbReference type="ARBA" id="ARBA00001946"/>
    </source>
</evidence>
<dbReference type="EMBL" id="FOYM01000005">
    <property type="protein sequence ID" value="SFR00335.1"/>
    <property type="molecule type" value="Genomic_DNA"/>
</dbReference>
<dbReference type="PANTHER" id="PTHR43344:SF2">
    <property type="entry name" value="PHOSPHOSERINE PHOSPHATASE"/>
    <property type="match status" value="1"/>
</dbReference>
<evidence type="ECO:0000256" key="10">
    <source>
        <dbReference type="ARBA" id="ARBA00048138"/>
    </source>
</evidence>
<dbReference type="Gene3D" id="3.40.50.1000">
    <property type="entry name" value="HAD superfamily/HAD-like"/>
    <property type="match status" value="1"/>
</dbReference>
<sequence>MTKPELKLIAFDMDGTLTNVRSSWEYLHRRMGIWTGQAEIYQELFLAGKISYEEFCRLDAAMWRGINLDEIVTILNEIPLHPAAEKVMHLCRDLGAKPVLLSTGVKILADRLAGQLGFHYHTANELAHRDGVMTGGCVIHVTTHGTEKTKEAFLRKLMAELGATPRETAAVGDSIGDLGMLGEAGLGVAVNPHPGDLAVMQAAIPRLITVHDLEELIPVLLKHFKTPATDPE</sequence>
<proteinExistence type="inferred from homology"/>
<gene>
    <name evidence="12" type="ORF">SAMN05660706_10579</name>
</gene>
<dbReference type="Pfam" id="PF12710">
    <property type="entry name" value="HAD"/>
    <property type="match status" value="1"/>
</dbReference>
<comment type="catalytic activity">
    <reaction evidence="10">
        <text>O-phospho-L-serine + H2O = L-serine + phosphate</text>
        <dbReference type="Rhea" id="RHEA:21208"/>
        <dbReference type="ChEBI" id="CHEBI:15377"/>
        <dbReference type="ChEBI" id="CHEBI:33384"/>
        <dbReference type="ChEBI" id="CHEBI:43474"/>
        <dbReference type="ChEBI" id="CHEBI:57524"/>
        <dbReference type="EC" id="3.1.3.3"/>
    </reaction>
</comment>
<dbReference type="SUPFAM" id="SSF56784">
    <property type="entry name" value="HAD-like"/>
    <property type="match status" value="1"/>
</dbReference>
<comment type="cofactor">
    <cofactor evidence="1">
        <name>Mg(2+)</name>
        <dbReference type="ChEBI" id="CHEBI:18420"/>
    </cofactor>
</comment>
<keyword evidence="9" id="KW-0718">Serine biosynthesis</keyword>
<evidence type="ECO:0000256" key="7">
    <source>
        <dbReference type="ARBA" id="ARBA00022801"/>
    </source>
</evidence>
<protein>
    <recommendedName>
        <fullName evidence="4">phosphoserine phosphatase</fullName>
        <ecNumber evidence="4">3.1.3.3</ecNumber>
    </recommendedName>
</protein>
<comment type="similarity">
    <text evidence="3">Belongs to the HAD-like hydrolase superfamily. SerB family.</text>
</comment>
<dbReference type="GO" id="GO:0005737">
    <property type="term" value="C:cytoplasm"/>
    <property type="evidence" value="ECO:0007669"/>
    <property type="project" value="TreeGrafter"/>
</dbReference>
<dbReference type="NCBIfam" id="TIGR01488">
    <property type="entry name" value="HAD-SF-IB"/>
    <property type="match status" value="1"/>
</dbReference>
<name>A0A1I6D4G6_9FIRM</name>
<comment type="pathway">
    <text evidence="2">Amino-acid biosynthesis; L-serine biosynthesis; L-serine from 3-phospho-D-glycerate: step 3/3.</text>
</comment>
<dbReference type="GO" id="GO:0036424">
    <property type="term" value="F:L-phosphoserine phosphatase activity"/>
    <property type="evidence" value="ECO:0007669"/>
    <property type="project" value="TreeGrafter"/>
</dbReference>
<evidence type="ECO:0000256" key="11">
    <source>
        <dbReference type="ARBA" id="ARBA00048523"/>
    </source>
</evidence>
<dbReference type="PANTHER" id="PTHR43344">
    <property type="entry name" value="PHOSPHOSERINE PHOSPHATASE"/>
    <property type="match status" value="1"/>
</dbReference>
<dbReference type="InterPro" id="IPR036412">
    <property type="entry name" value="HAD-like_sf"/>
</dbReference>
<evidence type="ECO:0000256" key="5">
    <source>
        <dbReference type="ARBA" id="ARBA00022605"/>
    </source>
</evidence>
<dbReference type="InterPro" id="IPR050582">
    <property type="entry name" value="HAD-like_SerB"/>
</dbReference>
<dbReference type="Proteomes" id="UP000199584">
    <property type="component" value="Unassembled WGS sequence"/>
</dbReference>
<evidence type="ECO:0000313" key="12">
    <source>
        <dbReference type="EMBL" id="SFR00335.1"/>
    </source>
</evidence>
<keyword evidence="8" id="KW-0460">Magnesium</keyword>
<keyword evidence="13" id="KW-1185">Reference proteome</keyword>
<evidence type="ECO:0000256" key="8">
    <source>
        <dbReference type="ARBA" id="ARBA00022842"/>
    </source>
</evidence>
<dbReference type="GO" id="GO:0006564">
    <property type="term" value="P:L-serine biosynthetic process"/>
    <property type="evidence" value="ECO:0007669"/>
    <property type="project" value="UniProtKB-KW"/>
</dbReference>
<evidence type="ECO:0000256" key="3">
    <source>
        <dbReference type="ARBA" id="ARBA00009184"/>
    </source>
</evidence>